<dbReference type="GO" id="GO:0003723">
    <property type="term" value="F:RNA binding"/>
    <property type="evidence" value="ECO:0007669"/>
    <property type="project" value="InterPro"/>
</dbReference>
<reference evidence="2 3" key="1">
    <citation type="submission" date="2018-08" db="EMBL/GenBank/DDBJ databases">
        <title>Aphanomyces genome sequencing and annotation.</title>
        <authorList>
            <person name="Minardi D."/>
            <person name="Oidtmann B."/>
            <person name="Van Der Giezen M."/>
            <person name="Studholme D.J."/>
        </authorList>
    </citation>
    <scope>NUCLEOTIDE SEQUENCE [LARGE SCALE GENOMIC DNA]</scope>
    <source>
        <strain evidence="2 3">197901</strain>
    </source>
</reference>
<dbReference type="Gene3D" id="2.40.30.270">
    <property type="match status" value="1"/>
</dbReference>
<comment type="caution">
    <text evidence="2">The sequence shown here is derived from an EMBL/GenBank/DDBJ whole genome shotgun (WGS) entry which is preliminary data.</text>
</comment>
<sequence length="170" mass="19024">MIPLERWLDKTRKLLQMEREAEISQAKLENDTLPATSNPNVLLRLFMTSASTGLFGRTVLVLKHNHGREFGAHHFSVGDLVSMCIPTASLTPTNADGFPKGIVTKVEDNSISVAFEDLEDSDDYHNEPIRLDRLVNDATYRKLNDALDELAKFSDGPAQHIVNVYMLQVS</sequence>
<feature type="domain" description="Helicase SMUBP-2/HCS1 1B" evidence="1">
    <location>
        <begin position="10"/>
        <end position="126"/>
    </location>
</feature>
<evidence type="ECO:0000313" key="2">
    <source>
        <dbReference type="EMBL" id="RHZ34138.1"/>
    </source>
</evidence>
<protein>
    <recommendedName>
        <fullName evidence="1">Helicase SMUBP-2/HCS1 1B domain-containing protein</fullName>
    </recommendedName>
</protein>
<evidence type="ECO:0000313" key="3">
    <source>
        <dbReference type="Proteomes" id="UP000266196"/>
    </source>
</evidence>
<accession>A0A397FMR7</accession>
<name>A0A397FMR7_APHAT</name>
<dbReference type="InterPro" id="IPR048761">
    <property type="entry name" value="SMUBP-2_HCS1_1B"/>
</dbReference>
<dbReference type="Pfam" id="PF21138">
    <property type="entry name" value="SMUBP-2_HCS1_1B"/>
    <property type="match status" value="1"/>
</dbReference>
<evidence type="ECO:0000259" key="1">
    <source>
        <dbReference type="Pfam" id="PF21138"/>
    </source>
</evidence>
<organism evidence="2 3">
    <name type="scientific">Aphanomyces astaci</name>
    <name type="common">Crayfish plague agent</name>
    <dbReference type="NCBI Taxonomy" id="112090"/>
    <lineage>
        <taxon>Eukaryota</taxon>
        <taxon>Sar</taxon>
        <taxon>Stramenopiles</taxon>
        <taxon>Oomycota</taxon>
        <taxon>Saprolegniomycetes</taxon>
        <taxon>Saprolegniales</taxon>
        <taxon>Verrucalvaceae</taxon>
        <taxon>Aphanomyces</taxon>
    </lineage>
</organism>
<proteinExistence type="predicted"/>
<dbReference type="EMBL" id="QUTE01006009">
    <property type="protein sequence ID" value="RHZ34138.1"/>
    <property type="molecule type" value="Genomic_DNA"/>
</dbReference>
<dbReference type="AlphaFoldDB" id="A0A397FMR7"/>
<gene>
    <name evidence="2" type="ORF">DYB31_012647</name>
</gene>
<dbReference type="Proteomes" id="UP000266196">
    <property type="component" value="Unassembled WGS sequence"/>
</dbReference>